<feature type="transmembrane region" description="Helical" evidence="1">
    <location>
        <begin position="101"/>
        <end position="124"/>
    </location>
</feature>
<feature type="transmembrane region" description="Helical" evidence="1">
    <location>
        <begin position="355"/>
        <end position="377"/>
    </location>
</feature>
<keyword evidence="3" id="KW-1185">Reference proteome</keyword>
<organism evidence="2 3">
    <name type="scientific">Amnibacterium endophyticum</name>
    <dbReference type="NCBI Taxonomy" id="2109337"/>
    <lineage>
        <taxon>Bacteria</taxon>
        <taxon>Bacillati</taxon>
        <taxon>Actinomycetota</taxon>
        <taxon>Actinomycetes</taxon>
        <taxon>Micrococcales</taxon>
        <taxon>Microbacteriaceae</taxon>
        <taxon>Amnibacterium</taxon>
    </lineage>
</organism>
<feature type="transmembrane region" description="Helical" evidence="1">
    <location>
        <begin position="296"/>
        <end position="312"/>
    </location>
</feature>
<keyword evidence="1" id="KW-0472">Membrane</keyword>
<feature type="transmembrane region" description="Helical" evidence="1">
    <location>
        <begin position="264"/>
        <end position="284"/>
    </location>
</feature>
<sequence length="696" mass="72643">MTWTAVWLPVAVGIAVVLVPGLVIAAAANLRGVAALGLAGPLGYATIGLTGVVAAAVHVPFGLLPVAVCAAALAVIALLLRLGARAVGRPLPAWDSWRPTAWLPVLLAAAAASAVVWGVAYAHVDSPDRISQTYDAVFHLNAATHILQSGDASSLHLYRLTHVGKDIAYYPAVWHSITALIAGTTGVGIPAAANATWMSTAGPVFALSCAFASAVLFGGAGLRREAAAPVQRVLVATAGALAASMFVAFPYLLLDFGTLYPNGLAYTILPVGMALVAAVLPWPARSAWLPETPSPRWRTAVLLLGWFVAAGFSHPRSVVAILVLATPIVVAWFAARMSAVAATGETGRRRARLGWLLVVVGAVVLVAAAVAFVFHYYDVANEPIADRLTGGPARARETFANALLQGLLATSLVSPSQAALPPSILLAVVAFAGLIAAAFRPGLRWVPVTYLAIVLLYAFAAGSDSDLAKIATGLWDKDKFRILAMLPSIGVPLVAWTICAGTAELLATLRRRTHRDRSVPLVAGVTVAVALVVGAVTWTGPALGGVSAAIGTVFALPESSKDGRLLDAQETALLSDVGRFVPKGQLIAGNPWNGSAMAWTLGGRQVLFPHLGGYFGTDANRIKRHLDDYRTDPKVCPAVRRLDVRWVITDSGLMRGDKKAARAFQSISRVVKEPGAAELVASSGSAKLWRLTACWS</sequence>
<dbReference type="EMBL" id="JBHUEA010000005">
    <property type="protein sequence ID" value="MFD1720870.1"/>
    <property type="molecule type" value="Genomic_DNA"/>
</dbReference>
<evidence type="ECO:0000256" key="1">
    <source>
        <dbReference type="SAM" id="Phobius"/>
    </source>
</evidence>
<feature type="transmembrane region" description="Helical" evidence="1">
    <location>
        <begin position="445"/>
        <end position="462"/>
    </location>
</feature>
<evidence type="ECO:0000313" key="3">
    <source>
        <dbReference type="Proteomes" id="UP001597347"/>
    </source>
</evidence>
<reference evidence="3" key="1">
    <citation type="journal article" date="2019" name="Int. J. Syst. Evol. Microbiol.">
        <title>The Global Catalogue of Microorganisms (GCM) 10K type strain sequencing project: providing services to taxonomists for standard genome sequencing and annotation.</title>
        <authorList>
            <consortium name="The Broad Institute Genomics Platform"/>
            <consortium name="The Broad Institute Genome Sequencing Center for Infectious Disease"/>
            <person name="Wu L."/>
            <person name="Ma J."/>
        </authorList>
    </citation>
    <scope>NUCLEOTIDE SEQUENCE [LARGE SCALE GENOMIC DNA]</scope>
    <source>
        <strain evidence="3">CGMCC 1.12471</strain>
    </source>
</reference>
<feature type="transmembrane region" description="Helical" evidence="1">
    <location>
        <begin position="318"/>
        <end position="335"/>
    </location>
</feature>
<dbReference type="Proteomes" id="UP001597347">
    <property type="component" value="Unassembled WGS sequence"/>
</dbReference>
<feature type="transmembrane region" description="Helical" evidence="1">
    <location>
        <begin position="204"/>
        <end position="222"/>
    </location>
</feature>
<feature type="transmembrane region" description="Helical" evidence="1">
    <location>
        <begin position="234"/>
        <end position="252"/>
    </location>
</feature>
<feature type="transmembrane region" description="Helical" evidence="1">
    <location>
        <begin position="418"/>
        <end position="438"/>
    </location>
</feature>
<protein>
    <submittedName>
        <fullName evidence="2">DUF6541 family protein</fullName>
    </submittedName>
</protein>
<dbReference type="InterPro" id="IPR046671">
    <property type="entry name" value="DUF6541"/>
</dbReference>
<keyword evidence="1" id="KW-1133">Transmembrane helix</keyword>
<comment type="caution">
    <text evidence="2">The sequence shown here is derived from an EMBL/GenBank/DDBJ whole genome shotgun (WGS) entry which is preliminary data.</text>
</comment>
<evidence type="ECO:0000313" key="2">
    <source>
        <dbReference type="EMBL" id="MFD1720870.1"/>
    </source>
</evidence>
<dbReference type="Pfam" id="PF20176">
    <property type="entry name" value="DUF6541"/>
    <property type="match status" value="1"/>
</dbReference>
<accession>A0ABW4LBF1</accession>
<name>A0ABW4LBF1_9MICO</name>
<feature type="transmembrane region" description="Helical" evidence="1">
    <location>
        <begin position="519"/>
        <end position="538"/>
    </location>
</feature>
<dbReference type="RefSeq" id="WP_377932595.1">
    <property type="nucleotide sequence ID" value="NZ_JBHUEA010000005.1"/>
</dbReference>
<feature type="transmembrane region" description="Helical" evidence="1">
    <location>
        <begin position="482"/>
        <end position="507"/>
    </location>
</feature>
<keyword evidence="1" id="KW-0812">Transmembrane</keyword>
<feature type="transmembrane region" description="Helical" evidence="1">
    <location>
        <begin position="63"/>
        <end position="80"/>
    </location>
</feature>
<proteinExistence type="predicted"/>
<gene>
    <name evidence="2" type="ORF">ACFSBI_04850</name>
</gene>
<feature type="transmembrane region" description="Helical" evidence="1">
    <location>
        <begin position="35"/>
        <end position="57"/>
    </location>
</feature>
<feature type="transmembrane region" description="Helical" evidence="1">
    <location>
        <begin position="6"/>
        <end position="28"/>
    </location>
</feature>